<dbReference type="EMBL" id="CAJGYM010000016">
    <property type="protein sequence ID" value="CAD6190536.1"/>
    <property type="molecule type" value="Genomic_DNA"/>
</dbReference>
<dbReference type="InterPro" id="IPR036322">
    <property type="entry name" value="WD40_repeat_dom_sf"/>
</dbReference>
<comment type="similarity">
    <text evidence="3">Belongs to the WD repeat AIP1 family.</text>
</comment>
<dbReference type="PROSITE" id="PS00678">
    <property type="entry name" value="WD_REPEATS_1"/>
    <property type="match status" value="1"/>
</dbReference>
<dbReference type="AlphaFoldDB" id="A0A8S1H2R2"/>
<dbReference type="GO" id="GO:0051015">
    <property type="term" value="F:actin filament binding"/>
    <property type="evidence" value="ECO:0007669"/>
    <property type="project" value="TreeGrafter"/>
</dbReference>
<sequence length="615" mass="66113">MSGEEFTRGPVFASLPKTTRGLPTVLGASPNGEKILYCNSNSVYIVPVDNLTEADIYTEHPIATTVAKMSPSGFYVASGDNHGNVRIWDTVNSTHILKATYQVFSGPVRDIAWNDDSKRIAAVGEGKERFGHVFLFDTGTSNGNLSGQSRPMSSVDFRPTRPYRIISGSEDNTIALFEGPPFKFKTTFHEHSRFVHVTRYSPDGALFASAGADGKVLLFEGSEGSLVGELTDPSVSTGAAHSGGVFGLAWSHDNQRIATASGDKTVKIWNVPAKSLEKTVNFGNGVEDQQLGIQWTKKVLVSVSLSGFLSFINPELGAVDTVRHGHNKPITALAVSSDYKYLFTSDFEGNTTRWEIASGASKRIRPVLHKSQVVGLSFSNKNELFSVGWDDTLQVTPITDDNVEAVRSSSVKLASQPLGLASTPDGSVAVVACYKHIVLFQNGKQVAEVPIGFSSSSVSISADKSLVAVGGQDAKVHIYSLSGTNLAEKKVLTHSAPITSVAFSPNGEYLAVTDSGRKVVPYSVSKDFVTASEKEWTFHSAKVNCVAWSPDSTRLATGGLDTHIIVWSLKHSGEHPVIIRGAHTMSPVNGIAWLSDKRILSVGQDANVKQWDVPN</sequence>
<feature type="repeat" description="WD" evidence="5">
    <location>
        <begin position="238"/>
        <end position="279"/>
    </location>
</feature>
<evidence type="ECO:0000256" key="3">
    <source>
        <dbReference type="ARBA" id="ARBA00038366"/>
    </source>
</evidence>
<protein>
    <recommendedName>
        <fullName evidence="4">Actin-interacting protein 1</fullName>
    </recommendedName>
</protein>
<comment type="caution">
    <text evidence="6">The sequence shown here is derived from an EMBL/GenBank/DDBJ whole genome shotgun (WGS) entry which is preliminary data.</text>
</comment>
<dbReference type="Gene3D" id="2.130.10.10">
    <property type="entry name" value="YVTN repeat-like/Quinoprotein amine dehydrogenase"/>
    <property type="match status" value="2"/>
</dbReference>
<keyword evidence="2" id="KW-0677">Repeat</keyword>
<dbReference type="GO" id="GO:0030042">
    <property type="term" value="P:actin filament depolymerization"/>
    <property type="evidence" value="ECO:0007669"/>
    <property type="project" value="TreeGrafter"/>
</dbReference>
<evidence type="ECO:0000256" key="2">
    <source>
        <dbReference type="ARBA" id="ARBA00022737"/>
    </source>
</evidence>
<reference evidence="6" key="1">
    <citation type="submission" date="2020-10" db="EMBL/GenBank/DDBJ databases">
        <authorList>
            <person name="Kikuchi T."/>
        </authorList>
    </citation>
    <scope>NUCLEOTIDE SEQUENCE</scope>
    <source>
        <strain evidence="6">NKZ352</strain>
    </source>
</reference>
<dbReference type="GO" id="GO:0030834">
    <property type="term" value="P:regulation of actin filament depolymerization"/>
    <property type="evidence" value="ECO:0007669"/>
    <property type="project" value="UniProtKB-ARBA"/>
</dbReference>
<gene>
    <name evidence="6" type="ORF">CAUJ_LOCUS6455</name>
</gene>
<dbReference type="OrthoDB" id="2306at2759"/>
<dbReference type="PROSITE" id="PS50294">
    <property type="entry name" value="WD_REPEATS_REGION"/>
    <property type="match status" value="2"/>
</dbReference>
<dbReference type="PRINTS" id="PR00320">
    <property type="entry name" value="GPROTEINBRPT"/>
</dbReference>
<feature type="repeat" description="WD" evidence="5">
    <location>
        <begin position="57"/>
        <end position="98"/>
    </location>
</feature>
<dbReference type="InterPro" id="IPR015943">
    <property type="entry name" value="WD40/YVTN_repeat-like_dom_sf"/>
</dbReference>
<dbReference type="FunFam" id="2.130.10.10:FF:000167">
    <property type="entry name" value="Actin-interacting protein 1"/>
    <property type="match status" value="1"/>
</dbReference>
<dbReference type="SUPFAM" id="SSF69322">
    <property type="entry name" value="Tricorn protease domain 2"/>
    <property type="match status" value="1"/>
</dbReference>
<dbReference type="InterPro" id="IPR001680">
    <property type="entry name" value="WD40_rpt"/>
</dbReference>
<feature type="repeat" description="WD" evidence="5">
    <location>
        <begin position="536"/>
        <end position="570"/>
    </location>
</feature>
<keyword evidence="7" id="KW-1185">Reference proteome</keyword>
<dbReference type="PANTHER" id="PTHR19856">
    <property type="entry name" value="WD-REPEATCONTAINING PROTEIN WDR1"/>
    <property type="match status" value="1"/>
</dbReference>
<evidence type="ECO:0000256" key="5">
    <source>
        <dbReference type="PROSITE-ProRule" id="PRU00221"/>
    </source>
</evidence>
<feature type="repeat" description="WD" evidence="5">
    <location>
        <begin position="188"/>
        <end position="229"/>
    </location>
</feature>
<dbReference type="SMART" id="SM00320">
    <property type="entry name" value="WD40"/>
    <property type="match status" value="11"/>
</dbReference>
<dbReference type="GO" id="GO:0045214">
    <property type="term" value="P:sarcomere organization"/>
    <property type="evidence" value="ECO:0007669"/>
    <property type="project" value="TreeGrafter"/>
</dbReference>
<dbReference type="Proteomes" id="UP000835052">
    <property type="component" value="Unassembled WGS sequence"/>
</dbReference>
<dbReference type="GO" id="GO:0040011">
    <property type="term" value="P:locomotion"/>
    <property type="evidence" value="ECO:0007669"/>
    <property type="project" value="TreeGrafter"/>
</dbReference>
<dbReference type="GO" id="GO:0030833">
    <property type="term" value="P:regulation of actin filament polymerization"/>
    <property type="evidence" value="ECO:0007669"/>
    <property type="project" value="UniProtKB-ARBA"/>
</dbReference>
<evidence type="ECO:0000313" key="6">
    <source>
        <dbReference type="EMBL" id="CAD6190536.1"/>
    </source>
</evidence>
<organism evidence="6 7">
    <name type="scientific">Caenorhabditis auriculariae</name>
    <dbReference type="NCBI Taxonomy" id="2777116"/>
    <lineage>
        <taxon>Eukaryota</taxon>
        <taxon>Metazoa</taxon>
        <taxon>Ecdysozoa</taxon>
        <taxon>Nematoda</taxon>
        <taxon>Chromadorea</taxon>
        <taxon>Rhabditida</taxon>
        <taxon>Rhabditina</taxon>
        <taxon>Rhabditomorpha</taxon>
        <taxon>Rhabditoidea</taxon>
        <taxon>Rhabditidae</taxon>
        <taxon>Peloderinae</taxon>
        <taxon>Caenorhabditis</taxon>
    </lineage>
</organism>
<dbReference type="CDD" id="cd00200">
    <property type="entry name" value="WD40"/>
    <property type="match status" value="1"/>
</dbReference>
<dbReference type="InterPro" id="IPR020472">
    <property type="entry name" value="WD40_PAC1"/>
</dbReference>
<name>A0A8S1H2R2_9PELO</name>
<dbReference type="Pfam" id="PF00400">
    <property type="entry name" value="WD40"/>
    <property type="match status" value="8"/>
</dbReference>
<evidence type="ECO:0000256" key="1">
    <source>
        <dbReference type="ARBA" id="ARBA00022574"/>
    </source>
</evidence>
<evidence type="ECO:0000256" key="4">
    <source>
        <dbReference type="ARBA" id="ARBA00067845"/>
    </source>
</evidence>
<proteinExistence type="inferred from homology"/>
<dbReference type="SUPFAM" id="SSF50978">
    <property type="entry name" value="WD40 repeat-like"/>
    <property type="match status" value="1"/>
</dbReference>
<evidence type="ECO:0000313" key="7">
    <source>
        <dbReference type="Proteomes" id="UP000835052"/>
    </source>
</evidence>
<dbReference type="PROSITE" id="PS50082">
    <property type="entry name" value="WD_REPEATS_2"/>
    <property type="match status" value="5"/>
</dbReference>
<keyword evidence="1 5" id="KW-0853">WD repeat</keyword>
<dbReference type="InterPro" id="IPR019775">
    <property type="entry name" value="WD40_repeat_CS"/>
</dbReference>
<feature type="repeat" description="WD" evidence="5">
    <location>
        <begin position="323"/>
        <end position="364"/>
    </location>
</feature>
<dbReference type="FunFam" id="2.130.10.10:FF:000102">
    <property type="entry name" value="Actin-interacting protein 1"/>
    <property type="match status" value="1"/>
</dbReference>
<dbReference type="GO" id="GO:0030864">
    <property type="term" value="C:cortical actin cytoskeleton"/>
    <property type="evidence" value="ECO:0007669"/>
    <property type="project" value="TreeGrafter"/>
</dbReference>
<dbReference type="PANTHER" id="PTHR19856:SF0">
    <property type="entry name" value="WD REPEAT-CONTAINING PROTEIN 1"/>
    <property type="match status" value="1"/>
</dbReference>
<accession>A0A8S1H2R2</accession>